<dbReference type="InterPro" id="IPR039421">
    <property type="entry name" value="Type_1_exporter"/>
</dbReference>
<keyword evidence="5" id="KW-0547">Nucleotide-binding</keyword>
<evidence type="ECO:0000313" key="12">
    <source>
        <dbReference type="EMBL" id="BAM48462.1"/>
    </source>
</evidence>
<dbReference type="FunFam" id="3.40.50.300:FF:000854">
    <property type="entry name" value="Multidrug ABC transporter ATP-binding protein"/>
    <property type="match status" value="1"/>
</dbReference>
<evidence type="ECO:0000256" key="3">
    <source>
        <dbReference type="ARBA" id="ARBA00022475"/>
    </source>
</evidence>
<evidence type="ECO:0000313" key="13">
    <source>
        <dbReference type="Proteomes" id="UP000006294"/>
    </source>
</evidence>
<dbReference type="GO" id="GO:0005524">
    <property type="term" value="F:ATP binding"/>
    <property type="evidence" value="ECO:0007669"/>
    <property type="project" value="UniProtKB-KW"/>
</dbReference>
<evidence type="ECO:0000259" key="10">
    <source>
        <dbReference type="PROSITE" id="PS50893"/>
    </source>
</evidence>
<evidence type="ECO:0000256" key="1">
    <source>
        <dbReference type="ARBA" id="ARBA00004651"/>
    </source>
</evidence>
<dbReference type="SUPFAM" id="SSF52540">
    <property type="entry name" value="P-loop containing nucleoside triphosphate hydrolases"/>
    <property type="match status" value="1"/>
</dbReference>
<dbReference type="Gene3D" id="1.20.1560.10">
    <property type="entry name" value="ABC transporter type 1, transmembrane domain"/>
    <property type="match status" value="1"/>
</dbReference>
<evidence type="ECO:0000256" key="9">
    <source>
        <dbReference type="SAM" id="Phobius"/>
    </source>
</evidence>
<dbReference type="HOGENOM" id="CLU_000604_84_3_9"/>
<dbReference type="KEGG" id="axl:AXY_23300"/>
<dbReference type="AlphaFoldDB" id="K0J4Z7"/>
<feature type="transmembrane region" description="Helical" evidence="9">
    <location>
        <begin position="274"/>
        <end position="295"/>
    </location>
</feature>
<accession>K0J4Z7</accession>
<evidence type="ECO:0000256" key="2">
    <source>
        <dbReference type="ARBA" id="ARBA00022448"/>
    </source>
</evidence>
<protein>
    <submittedName>
        <fullName evidence="12">Putative ABC transporter permease/ATP-binding protein</fullName>
    </submittedName>
</protein>
<dbReference type="OrthoDB" id="9770415at2"/>
<dbReference type="PROSITE" id="PS50893">
    <property type="entry name" value="ABC_TRANSPORTER_2"/>
    <property type="match status" value="1"/>
</dbReference>
<dbReference type="RefSeq" id="WP_015011041.1">
    <property type="nucleotide sequence ID" value="NC_018704.1"/>
</dbReference>
<keyword evidence="3" id="KW-1003">Cell membrane</keyword>
<keyword evidence="4 9" id="KW-0812">Transmembrane</keyword>
<evidence type="ECO:0000256" key="5">
    <source>
        <dbReference type="ARBA" id="ARBA00022741"/>
    </source>
</evidence>
<keyword evidence="7 9" id="KW-1133">Transmembrane helix</keyword>
<dbReference type="Gene3D" id="3.40.50.300">
    <property type="entry name" value="P-loop containing nucleotide triphosphate hydrolases"/>
    <property type="match status" value="1"/>
</dbReference>
<dbReference type="PATRIC" id="fig|698758.3.peg.2337"/>
<feature type="transmembrane region" description="Helical" evidence="9">
    <location>
        <begin position="50"/>
        <end position="68"/>
    </location>
</feature>
<keyword evidence="13" id="KW-1185">Reference proteome</keyword>
<dbReference type="Pfam" id="PF00005">
    <property type="entry name" value="ABC_tran"/>
    <property type="match status" value="1"/>
</dbReference>
<keyword evidence="8 9" id="KW-0472">Membrane</keyword>
<comment type="subcellular location">
    <subcellularLocation>
        <location evidence="1">Cell membrane</location>
        <topology evidence="1">Multi-pass membrane protein</topology>
    </subcellularLocation>
</comment>
<organism evidence="12 13">
    <name type="scientific">Amphibacillus xylanus (strain ATCC 51415 / DSM 6626 / JCM 7361 / LMG 17667 / NBRC 15112 / Ep01)</name>
    <dbReference type="NCBI Taxonomy" id="698758"/>
    <lineage>
        <taxon>Bacteria</taxon>
        <taxon>Bacillati</taxon>
        <taxon>Bacillota</taxon>
        <taxon>Bacilli</taxon>
        <taxon>Bacillales</taxon>
        <taxon>Bacillaceae</taxon>
        <taxon>Amphibacillus</taxon>
    </lineage>
</organism>
<dbReference type="GO" id="GO:0015421">
    <property type="term" value="F:ABC-type oligopeptide transporter activity"/>
    <property type="evidence" value="ECO:0007669"/>
    <property type="project" value="TreeGrafter"/>
</dbReference>
<dbReference type="InterPro" id="IPR003439">
    <property type="entry name" value="ABC_transporter-like_ATP-bd"/>
</dbReference>
<evidence type="ECO:0000256" key="8">
    <source>
        <dbReference type="ARBA" id="ARBA00023136"/>
    </source>
</evidence>
<evidence type="ECO:0000256" key="7">
    <source>
        <dbReference type="ARBA" id="ARBA00022989"/>
    </source>
</evidence>
<evidence type="ECO:0000256" key="4">
    <source>
        <dbReference type="ARBA" id="ARBA00022692"/>
    </source>
</evidence>
<dbReference type="SMART" id="SM00382">
    <property type="entry name" value="AAA"/>
    <property type="match status" value="1"/>
</dbReference>
<dbReference type="GO" id="GO:0016887">
    <property type="term" value="F:ATP hydrolysis activity"/>
    <property type="evidence" value="ECO:0007669"/>
    <property type="project" value="InterPro"/>
</dbReference>
<dbReference type="Pfam" id="PF00664">
    <property type="entry name" value="ABC_membrane"/>
    <property type="match status" value="1"/>
</dbReference>
<dbReference type="PROSITE" id="PS50929">
    <property type="entry name" value="ABC_TM1F"/>
    <property type="match status" value="1"/>
</dbReference>
<dbReference type="PANTHER" id="PTHR43394:SF1">
    <property type="entry name" value="ATP-BINDING CASSETTE SUB-FAMILY B MEMBER 10, MITOCHONDRIAL"/>
    <property type="match status" value="1"/>
</dbReference>
<dbReference type="InterPro" id="IPR011527">
    <property type="entry name" value="ABC1_TM_dom"/>
</dbReference>
<dbReference type="InterPro" id="IPR027417">
    <property type="entry name" value="P-loop_NTPase"/>
</dbReference>
<dbReference type="SUPFAM" id="SSF90123">
    <property type="entry name" value="ABC transporter transmembrane region"/>
    <property type="match status" value="1"/>
</dbReference>
<proteinExistence type="predicted"/>
<dbReference type="InterPro" id="IPR003593">
    <property type="entry name" value="AAA+_ATPase"/>
</dbReference>
<dbReference type="InterPro" id="IPR017871">
    <property type="entry name" value="ABC_transporter-like_CS"/>
</dbReference>
<keyword evidence="6 12" id="KW-0067">ATP-binding</keyword>
<dbReference type="PANTHER" id="PTHR43394">
    <property type="entry name" value="ATP-DEPENDENT PERMEASE MDL1, MITOCHONDRIAL"/>
    <property type="match status" value="1"/>
</dbReference>
<feature type="transmembrane region" description="Helical" evidence="9">
    <location>
        <begin position="12"/>
        <end position="30"/>
    </location>
</feature>
<dbReference type="Proteomes" id="UP000006294">
    <property type="component" value="Chromosome"/>
</dbReference>
<name>K0J4Z7_AMPXN</name>
<dbReference type="eggNOG" id="COG1132">
    <property type="taxonomic scope" value="Bacteria"/>
</dbReference>
<keyword evidence="2" id="KW-0813">Transport</keyword>
<dbReference type="CDD" id="cd18548">
    <property type="entry name" value="ABC_6TM_Tm287_like"/>
    <property type="match status" value="1"/>
</dbReference>
<feature type="domain" description="ABC transporter" evidence="10">
    <location>
        <begin position="329"/>
        <end position="563"/>
    </location>
</feature>
<dbReference type="InterPro" id="IPR036640">
    <property type="entry name" value="ABC1_TM_sf"/>
</dbReference>
<gene>
    <name evidence="12" type="ordered locus">AXY_23300</name>
</gene>
<feature type="transmembrane region" description="Helical" evidence="9">
    <location>
        <begin position="156"/>
        <end position="177"/>
    </location>
</feature>
<dbReference type="EMBL" id="AP012050">
    <property type="protein sequence ID" value="BAM48462.1"/>
    <property type="molecule type" value="Genomic_DNA"/>
</dbReference>
<sequence length="576" mass="64573">MSVFQDLKKYKGLLAIVFFLTLGNTIGELYLPRLLSLIVDNGIAVEDVQYVLKIGGIMLIVTLLTILVRGSASFFSAKAAMAFSRDLRKRIFNKVNHMTFDETETLGISSLITRTTNDVGHIEQFVLLMMRPILRAPLQFVGGLVMAYLTHRRLTAIVLISMPIIFVLIYFVIRVVIPFFPQLQKALDRVNLLLRQRLTGLKVVRAFSRDEEEEATFDQANNQYYQLSTRINNTMSTVQPILAFVVSVTTVIAVYFGAKFIVDGTMNIGELMAFIQYTAQVMTGLVMMSRMLTIIPRTSTSISRVKEVIDYPSRKVGGTTRLNESMYAIEAKDLTFYYPGANLPALSKINFSLKAGEVLGIIGGTGSGKSTFLKLLMQFYEPTEGDLLINGIPINEINTDDVRQRLSYVPQQNFFFSESVRGNMQYSNPDITDEKIIEDLTVAKAREFLPNDNPLDSKVVRGGANFSGGQRQRLAISRALARDANVYIFDDSFSALDYRTDYEIRQALEDRLEGVMTIIVAQRVATIRHADKILVLEDGEVKGYGSHDDLLAHNPVYREIALSQGEEEVSTDESKA</sequence>
<reference evidence="12 13" key="1">
    <citation type="submission" date="2011-01" db="EMBL/GenBank/DDBJ databases">
        <title>Whole genome sequence of Amphibacillus xylinus NBRC 15112.</title>
        <authorList>
            <person name="Nakazawa H."/>
            <person name="Katano Y."/>
            <person name="Nakamura S."/>
            <person name="Sasagawa M."/>
            <person name="Fukada J."/>
            <person name="Arai T."/>
            <person name="Sasakura N."/>
            <person name="Mochizuki D."/>
            <person name="Hosoyama A."/>
            <person name="Harada K."/>
            <person name="Horikawa H."/>
            <person name="Kato Y."/>
            <person name="Harada T."/>
            <person name="Sasaki K."/>
            <person name="Sekiguchi M."/>
            <person name="Hodoyama M."/>
            <person name="Nishiko R."/>
            <person name="Narita H."/>
            <person name="Hanamaki A."/>
            <person name="Hata C."/>
            <person name="Konno Y."/>
            <person name="Niimura Y."/>
            <person name="Yamazaki S."/>
            <person name="Fujita N."/>
        </authorList>
    </citation>
    <scope>NUCLEOTIDE SEQUENCE [LARGE SCALE GENOMIC DNA]</scope>
    <source>
        <strain evidence="13">ATCC 51415 / DSM 6626 / JCM 7361 / LMG 17667 / NBRC 15112 / Ep01</strain>
    </source>
</reference>
<feature type="domain" description="ABC transmembrane type-1" evidence="11">
    <location>
        <begin position="15"/>
        <end position="297"/>
    </location>
</feature>
<dbReference type="GO" id="GO:0005886">
    <property type="term" value="C:plasma membrane"/>
    <property type="evidence" value="ECO:0007669"/>
    <property type="project" value="UniProtKB-SubCell"/>
</dbReference>
<evidence type="ECO:0000256" key="6">
    <source>
        <dbReference type="ARBA" id="ARBA00022840"/>
    </source>
</evidence>
<evidence type="ECO:0000259" key="11">
    <source>
        <dbReference type="PROSITE" id="PS50929"/>
    </source>
</evidence>
<feature type="transmembrane region" description="Helical" evidence="9">
    <location>
        <begin position="241"/>
        <end position="262"/>
    </location>
</feature>
<dbReference type="PROSITE" id="PS00211">
    <property type="entry name" value="ABC_TRANSPORTER_1"/>
    <property type="match status" value="1"/>
</dbReference>
<dbReference type="STRING" id="698758.AXY_23300"/>